<gene>
    <name evidence="2" type="ORF">CKO43_24585</name>
</gene>
<comment type="caution">
    <text evidence="2">The sequence shown here is derived from an EMBL/GenBank/DDBJ whole genome shotgun (WGS) entry which is preliminary data.</text>
</comment>
<dbReference type="InterPro" id="IPR010583">
    <property type="entry name" value="MipA"/>
</dbReference>
<organism evidence="2 3">
    <name type="scientific">Rubrivivax gelatinosus</name>
    <name type="common">Rhodocyclus gelatinosus</name>
    <name type="synonym">Rhodopseudomonas gelatinosa</name>
    <dbReference type="NCBI Taxonomy" id="28068"/>
    <lineage>
        <taxon>Bacteria</taxon>
        <taxon>Pseudomonadati</taxon>
        <taxon>Pseudomonadota</taxon>
        <taxon>Betaproteobacteria</taxon>
        <taxon>Burkholderiales</taxon>
        <taxon>Sphaerotilaceae</taxon>
        <taxon>Rubrivivax</taxon>
    </lineage>
</organism>
<protein>
    <recommendedName>
        <fullName evidence="4">Outer membrane scaffolding protein for murein synthesis (MipA/OmpV family)</fullName>
    </recommendedName>
</protein>
<proteinExistence type="predicted"/>
<keyword evidence="3" id="KW-1185">Reference proteome</keyword>
<feature type="signal peptide" evidence="1">
    <location>
        <begin position="1"/>
        <end position="19"/>
    </location>
</feature>
<evidence type="ECO:0000313" key="2">
    <source>
        <dbReference type="EMBL" id="MBK1715929.1"/>
    </source>
</evidence>
<dbReference type="Proteomes" id="UP001041814">
    <property type="component" value="Unassembled WGS sequence"/>
</dbReference>
<evidence type="ECO:0000256" key="1">
    <source>
        <dbReference type="SAM" id="SignalP"/>
    </source>
</evidence>
<keyword evidence="1" id="KW-0732">Signal</keyword>
<dbReference type="EMBL" id="NRRU01000180">
    <property type="protein sequence ID" value="MBK1715929.1"/>
    <property type="molecule type" value="Genomic_DNA"/>
</dbReference>
<dbReference type="Pfam" id="PF06629">
    <property type="entry name" value="MipA"/>
    <property type="match status" value="1"/>
</dbReference>
<sequence>MKVLAAAALVAAAAAPAAAEPLWEAGLGATALRLPHYRGAAESSTWLLPLPWFVYRGERLRADRDGARALLFDTGRAEFDLGFAAGTPTRSDDDRARRGMDDLEPTVEVGPRLRLALAEGRGWKTELRLPVRAVIGVDRSPSLLGWTAAPSLALDGEHAGWGWGLQAGPIWGDRRLHRHYYEVRADEAAPGRPAYAAAGGYAGWQATAALSRRAGAWWLAGFVRADSVSGAAFADSPLVRRTNNVGAGIALVRVFARSEREAAADSR</sequence>
<name>A0ABS1E0Q1_RUBGE</name>
<feature type="chain" id="PRO_5047092875" description="Outer membrane scaffolding protein for murein synthesis (MipA/OmpV family)" evidence="1">
    <location>
        <begin position="20"/>
        <end position="267"/>
    </location>
</feature>
<dbReference type="RefSeq" id="WP_200380352.1">
    <property type="nucleotide sequence ID" value="NZ_NRRU01000180.1"/>
</dbReference>
<reference evidence="2" key="1">
    <citation type="submission" date="2017-08" db="EMBL/GenBank/DDBJ databases">
        <authorList>
            <person name="Imhoff J.F."/>
            <person name="Rahn T."/>
            <person name="Kuenzel S."/>
            <person name="Neulinger S.C."/>
        </authorList>
    </citation>
    <scope>NUCLEOTIDE SEQUENCE</scope>
    <source>
        <strain evidence="2">IM 151</strain>
    </source>
</reference>
<evidence type="ECO:0008006" key="4">
    <source>
        <dbReference type="Google" id="ProtNLM"/>
    </source>
</evidence>
<reference evidence="2" key="2">
    <citation type="journal article" date="2020" name="Microorganisms">
        <title>Osmotic Adaptation and Compatible Solute Biosynthesis of Phototrophic Bacteria as Revealed from Genome Analyses.</title>
        <authorList>
            <person name="Imhoff J.F."/>
            <person name="Rahn T."/>
            <person name="Kunzel S."/>
            <person name="Keller A."/>
            <person name="Neulinger S.C."/>
        </authorList>
    </citation>
    <scope>NUCLEOTIDE SEQUENCE</scope>
    <source>
        <strain evidence="2">IM 151</strain>
    </source>
</reference>
<accession>A0ABS1E0Q1</accession>
<evidence type="ECO:0000313" key="3">
    <source>
        <dbReference type="Proteomes" id="UP001041814"/>
    </source>
</evidence>